<feature type="compositionally biased region" description="Polar residues" evidence="1">
    <location>
        <begin position="96"/>
        <end position="112"/>
    </location>
</feature>
<feature type="compositionally biased region" description="Polar residues" evidence="1">
    <location>
        <begin position="250"/>
        <end position="265"/>
    </location>
</feature>
<dbReference type="AlphaFoldDB" id="A0AAD6HDF6"/>
<evidence type="ECO:0000313" key="2">
    <source>
        <dbReference type="EMBL" id="KAJ5709365.1"/>
    </source>
</evidence>
<evidence type="ECO:0008006" key="4">
    <source>
        <dbReference type="Google" id="ProtNLM"/>
    </source>
</evidence>
<feature type="compositionally biased region" description="Basic and acidic residues" evidence="1">
    <location>
        <begin position="150"/>
        <end position="159"/>
    </location>
</feature>
<evidence type="ECO:0000313" key="3">
    <source>
        <dbReference type="Proteomes" id="UP001215712"/>
    </source>
</evidence>
<feature type="region of interest" description="Disordered" evidence="1">
    <location>
        <begin position="127"/>
        <end position="673"/>
    </location>
</feature>
<feature type="compositionally biased region" description="Low complexity" evidence="1">
    <location>
        <begin position="20"/>
        <end position="37"/>
    </location>
</feature>
<evidence type="ECO:0000256" key="1">
    <source>
        <dbReference type="SAM" id="MobiDB-lite"/>
    </source>
</evidence>
<protein>
    <recommendedName>
        <fullName evidence="4">Mucin-7</fullName>
    </recommendedName>
</protein>
<feature type="compositionally biased region" description="Polar residues" evidence="1">
    <location>
        <begin position="182"/>
        <end position="195"/>
    </location>
</feature>
<feature type="compositionally biased region" description="Acidic residues" evidence="1">
    <location>
        <begin position="579"/>
        <end position="599"/>
    </location>
</feature>
<reference evidence="2" key="1">
    <citation type="journal article" date="2023" name="IMA Fungus">
        <title>Comparative genomic study of the Penicillium genus elucidates a diverse pangenome and 15 lateral gene transfer events.</title>
        <authorList>
            <person name="Petersen C."/>
            <person name="Sorensen T."/>
            <person name="Nielsen M.R."/>
            <person name="Sondergaard T.E."/>
            <person name="Sorensen J.L."/>
            <person name="Fitzpatrick D.A."/>
            <person name="Frisvad J.C."/>
            <person name="Nielsen K.L."/>
        </authorList>
    </citation>
    <scope>NUCLEOTIDE SEQUENCE</scope>
    <source>
        <strain evidence="2">IBT 17514</strain>
    </source>
</reference>
<gene>
    <name evidence="2" type="ORF">N7493_010699</name>
</gene>
<feature type="region of interest" description="Disordered" evidence="1">
    <location>
        <begin position="1"/>
        <end position="115"/>
    </location>
</feature>
<keyword evidence="3" id="KW-1185">Reference proteome</keyword>
<dbReference type="Proteomes" id="UP001215712">
    <property type="component" value="Unassembled WGS sequence"/>
</dbReference>
<proteinExistence type="predicted"/>
<feature type="compositionally biased region" description="Basic and acidic residues" evidence="1">
    <location>
        <begin position="647"/>
        <end position="657"/>
    </location>
</feature>
<feature type="compositionally biased region" description="Low complexity" evidence="1">
    <location>
        <begin position="282"/>
        <end position="293"/>
    </location>
</feature>
<feature type="compositionally biased region" description="Low complexity" evidence="1">
    <location>
        <begin position="485"/>
        <end position="495"/>
    </location>
</feature>
<feature type="compositionally biased region" description="Polar residues" evidence="1">
    <location>
        <begin position="160"/>
        <end position="170"/>
    </location>
</feature>
<feature type="compositionally biased region" description="Basic and acidic residues" evidence="1">
    <location>
        <begin position="385"/>
        <end position="394"/>
    </location>
</feature>
<feature type="compositionally biased region" description="Basic and acidic residues" evidence="1">
    <location>
        <begin position="217"/>
        <end position="226"/>
    </location>
</feature>
<sequence>MSDNNSHPGVRSLLAKFENSPSQVSSPPSRGRSPVGSDTPGSTRPLSKVRASFVTVDGVIQSNPGSPLRKTSGRSDNSGIFGPKINEQAVEARRQNVATPTPGSPSESQQGVLDQVAKAVVLETNATVVKNGDNNEPIPAANTTSPGKESPPKKTEKRSPSASTPVPTTEASDKPAAKTVTKRPSTINAAKSSVSHKPASPAAPTASKQPATTGTKSAREIAKERAGTLATKPSRASLNPAAKAAPRITRGSTPSQESSKTSPPNSAKARPRSPTKPVRLPASMTAQTQASSAKVGSTAPATGRTSTPSTLTRKPSSLKSAASAGQTRSPVNATTGVRRQASRPSLPQTSERPSSRVSSVGTSKPAVNEGFLARMMRPTASSASKSHEKSDEKPSQPTPTAHKSPRSSLGRTPERSAQQPKAKPMALRPQSEKAPASNKEPVLKKEPSKPKVAQPEQDSEKENVEDQTPAIPEEPEVTDVQETIETAPVEVPTTVTKEEAKEPEAPSELAVESAVAEIKHTATEAPAEPLPAPTEPTAENVDKEEPQESAESTDKTDAVVASSEVPKENEVELSTEAAIDGEDTPEFADAEAESPEEVFDTPSDSGSENAVAKESSVPEAPQSLDGPTDILDEVVKPTEAAIVAPEDLTKSEEKPASDDSVAQGAAPETKQDVEEIDFVSLALN</sequence>
<reference evidence="2" key="2">
    <citation type="submission" date="2023-01" db="EMBL/GenBank/DDBJ databases">
        <authorList>
            <person name="Petersen C."/>
        </authorList>
    </citation>
    <scope>NUCLEOTIDE SEQUENCE</scope>
    <source>
        <strain evidence="2">IBT 17514</strain>
    </source>
</reference>
<feature type="compositionally biased region" description="Basic and acidic residues" evidence="1">
    <location>
        <begin position="540"/>
        <end position="557"/>
    </location>
</feature>
<dbReference type="EMBL" id="JAQJAN010000019">
    <property type="protein sequence ID" value="KAJ5709365.1"/>
    <property type="molecule type" value="Genomic_DNA"/>
</dbReference>
<feature type="compositionally biased region" description="Polar residues" evidence="1">
    <location>
        <begin position="398"/>
        <end position="419"/>
    </location>
</feature>
<feature type="compositionally biased region" description="Low complexity" evidence="1">
    <location>
        <begin position="197"/>
        <end position="213"/>
    </location>
</feature>
<feature type="compositionally biased region" description="Polar residues" evidence="1">
    <location>
        <begin position="299"/>
        <end position="362"/>
    </location>
</feature>
<comment type="caution">
    <text evidence="2">The sequence shown here is derived from an EMBL/GenBank/DDBJ whole genome shotgun (WGS) entry which is preliminary data.</text>
</comment>
<name>A0AAD6HDF6_9EURO</name>
<organism evidence="2 3">
    <name type="scientific">Penicillium malachiteum</name>
    <dbReference type="NCBI Taxonomy" id="1324776"/>
    <lineage>
        <taxon>Eukaryota</taxon>
        <taxon>Fungi</taxon>
        <taxon>Dikarya</taxon>
        <taxon>Ascomycota</taxon>
        <taxon>Pezizomycotina</taxon>
        <taxon>Eurotiomycetes</taxon>
        <taxon>Eurotiomycetidae</taxon>
        <taxon>Eurotiales</taxon>
        <taxon>Aspergillaceae</taxon>
        <taxon>Penicillium</taxon>
    </lineage>
</organism>
<accession>A0AAD6HDF6</accession>